<keyword evidence="7" id="KW-1185">Reference proteome</keyword>
<evidence type="ECO:0000256" key="1">
    <source>
        <dbReference type="ARBA" id="ARBA00022723"/>
    </source>
</evidence>
<accession>D8Q898</accession>
<dbReference type="GO" id="GO:0008270">
    <property type="term" value="F:zinc ion binding"/>
    <property type="evidence" value="ECO:0007669"/>
    <property type="project" value="UniProtKB-KW"/>
</dbReference>
<dbReference type="VEuPathDB" id="FungiDB:SCHCODRAFT_02628216"/>
<dbReference type="OrthoDB" id="2883220at2759"/>
<dbReference type="AlphaFoldDB" id="D8Q898"/>
<evidence type="ECO:0000259" key="5">
    <source>
        <dbReference type="PROSITE" id="PS50865"/>
    </source>
</evidence>
<evidence type="ECO:0000256" key="2">
    <source>
        <dbReference type="ARBA" id="ARBA00022771"/>
    </source>
</evidence>
<feature type="domain" description="MYND-type" evidence="5">
    <location>
        <begin position="439"/>
        <end position="482"/>
    </location>
</feature>
<evidence type="ECO:0000256" key="4">
    <source>
        <dbReference type="PROSITE-ProRule" id="PRU00134"/>
    </source>
</evidence>
<keyword evidence="3" id="KW-0862">Zinc</keyword>
<gene>
    <name evidence="6" type="ORF">SCHCODRAFT_110018</name>
</gene>
<protein>
    <recommendedName>
        <fullName evidence="5">MYND-type domain-containing protein</fullName>
    </recommendedName>
</protein>
<sequence>MRTANIYTTGHTHTVMFQFEDRFRQSGNQELNSLQDALNELIKENHTTVPRALHRQIKSILTRGSAFCLLEGAPPFGRPLSEVHEHNDMLRAILHSFAILGHLYNVLGSTSGQSTLLDKPPVALDKLFRWIDFMHPMHGYAVGTYPSDSDRHEAVPVCAILGGIISSSDNGKEYIDRFVQQQPRAIALILDLWLFYPKYLRGQERNIGSSQYVSDGILGLLRLLYSTEGLHDIFTAELTRLVDGRLGRVSRCIAAHTNFLVQAQAKGALIAGSTWETHFCAAHGMLAYLTASMDIHVRRSAFTSSISGARLCLANRDDPLSLEAARHAVKLLSENMTGLRSLRQTVRALQGDILDLMIELPSALRGDESIVKLARHLQDSLWCPSVLRAFRKSYDALVLRGALDETALADPMTRDLASRFKLYWKTYAVFRQDRGWKRAVPCYGRAEDDHGEEVKPCPCGKVFYCSVECQRIHWEAEHRDDCCYRDAGAFGLHGAVKLESLFFLGRCAQEALKRHADWVGSTYAAHTRINPTVVPCLWVSFADNLDETTEPSGSEDSATSVDAYGCVLSTATENNRPIDTVLPEGWRIIAVQVRMRVGMNVLSQALPFLFTVEGEIVEGMNQPLC</sequence>
<dbReference type="EMBL" id="GL377307">
    <property type="protein sequence ID" value="EFI96565.1"/>
    <property type="molecule type" value="Genomic_DNA"/>
</dbReference>
<proteinExistence type="predicted"/>
<evidence type="ECO:0000256" key="3">
    <source>
        <dbReference type="ARBA" id="ARBA00022833"/>
    </source>
</evidence>
<name>D8Q898_SCHCM</name>
<evidence type="ECO:0000313" key="6">
    <source>
        <dbReference type="EMBL" id="EFI96565.1"/>
    </source>
</evidence>
<dbReference type="Proteomes" id="UP000007431">
    <property type="component" value="Unassembled WGS sequence"/>
</dbReference>
<evidence type="ECO:0000313" key="7">
    <source>
        <dbReference type="Proteomes" id="UP000007431"/>
    </source>
</evidence>
<dbReference type="SUPFAM" id="SSF144232">
    <property type="entry name" value="HIT/MYND zinc finger-like"/>
    <property type="match status" value="1"/>
</dbReference>
<keyword evidence="1" id="KW-0479">Metal-binding</keyword>
<dbReference type="GeneID" id="9586882"/>
<dbReference type="HOGENOM" id="CLU_432203_0_0_1"/>
<keyword evidence="2 4" id="KW-0863">Zinc-finger</keyword>
<feature type="non-terminal residue" evidence="6">
    <location>
        <position position="625"/>
    </location>
</feature>
<dbReference type="PROSITE" id="PS50865">
    <property type="entry name" value="ZF_MYND_2"/>
    <property type="match status" value="1"/>
</dbReference>
<organism evidence="7">
    <name type="scientific">Schizophyllum commune (strain H4-8 / FGSC 9210)</name>
    <name type="common">Split gill fungus</name>
    <dbReference type="NCBI Taxonomy" id="578458"/>
    <lineage>
        <taxon>Eukaryota</taxon>
        <taxon>Fungi</taxon>
        <taxon>Dikarya</taxon>
        <taxon>Basidiomycota</taxon>
        <taxon>Agaricomycotina</taxon>
        <taxon>Agaricomycetes</taxon>
        <taxon>Agaricomycetidae</taxon>
        <taxon>Agaricales</taxon>
        <taxon>Schizophyllaceae</taxon>
        <taxon>Schizophyllum</taxon>
    </lineage>
</organism>
<dbReference type="InterPro" id="IPR002893">
    <property type="entry name" value="Znf_MYND"/>
</dbReference>
<reference evidence="6 7" key="1">
    <citation type="journal article" date="2010" name="Nat. Biotechnol.">
        <title>Genome sequence of the model mushroom Schizophyllum commune.</title>
        <authorList>
            <person name="Ohm R.A."/>
            <person name="de Jong J.F."/>
            <person name="Lugones L.G."/>
            <person name="Aerts A."/>
            <person name="Kothe E."/>
            <person name="Stajich J.E."/>
            <person name="de Vries R.P."/>
            <person name="Record E."/>
            <person name="Levasseur A."/>
            <person name="Baker S.E."/>
            <person name="Bartholomew K.A."/>
            <person name="Coutinho P.M."/>
            <person name="Erdmann S."/>
            <person name="Fowler T.J."/>
            <person name="Gathman A.C."/>
            <person name="Lombard V."/>
            <person name="Henrissat B."/>
            <person name="Knabe N."/>
            <person name="Kuees U."/>
            <person name="Lilly W.W."/>
            <person name="Lindquist E."/>
            <person name="Lucas S."/>
            <person name="Magnuson J.K."/>
            <person name="Piumi F."/>
            <person name="Raudaskoski M."/>
            <person name="Salamov A."/>
            <person name="Schmutz J."/>
            <person name="Schwarze F.W.M.R."/>
            <person name="vanKuyk P.A."/>
            <person name="Horton J.S."/>
            <person name="Grigoriev I.V."/>
            <person name="Woesten H.A.B."/>
        </authorList>
    </citation>
    <scope>NUCLEOTIDE SEQUENCE [LARGE SCALE GENOMIC DNA]</scope>
    <source>
        <strain evidence="7">H4-8 / FGSC 9210</strain>
    </source>
</reference>
<dbReference type="Pfam" id="PF01753">
    <property type="entry name" value="zf-MYND"/>
    <property type="match status" value="1"/>
</dbReference>
<dbReference type="KEGG" id="scm:SCHCO_02628216"/>
<dbReference type="InParanoid" id="D8Q898"/>